<dbReference type="AlphaFoldDB" id="B8BMP7"/>
<accession>B8BMP7</accession>
<dbReference type="HOGENOM" id="CLU_2417157_0_0_1"/>
<reference evidence="1 2" key="1">
    <citation type="journal article" date="2005" name="PLoS Biol.">
        <title>The genomes of Oryza sativa: a history of duplications.</title>
        <authorList>
            <person name="Yu J."/>
            <person name="Wang J."/>
            <person name="Lin W."/>
            <person name="Li S."/>
            <person name="Li H."/>
            <person name="Zhou J."/>
            <person name="Ni P."/>
            <person name="Dong W."/>
            <person name="Hu S."/>
            <person name="Zeng C."/>
            <person name="Zhang J."/>
            <person name="Zhang Y."/>
            <person name="Li R."/>
            <person name="Xu Z."/>
            <person name="Li S."/>
            <person name="Li X."/>
            <person name="Zheng H."/>
            <person name="Cong L."/>
            <person name="Lin L."/>
            <person name="Yin J."/>
            <person name="Geng J."/>
            <person name="Li G."/>
            <person name="Shi J."/>
            <person name="Liu J."/>
            <person name="Lv H."/>
            <person name="Li J."/>
            <person name="Wang J."/>
            <person name="Deng Y."/>
            <person name="Ran L."/>
            <person name="Shi X."/>
            <person name="Wang X."/>
            <person name="Wu Q."/>
            <person name="Li C."/>
            <person name="Ren X."/>
            <person name="Wang J."/>
            <person name="Wang X."/>
            <person name="Li D."/>
            <person name="Liu D."/>
            <person name="Zhang X."/>
            <person name="Ji Z."/>
            <person name="Zhao W."/>
            <person name="Sun Y."/>
            <person name="Zhang Z."/>
            <person name="Bao J."/>
            <person name="Han Y."/>
            <person name="Dong L."/>
            <person name="Ji J."/>
            <person name="Chen P."/>
            <person name="Wu S."/>
            <person name="Liu J."/>
            <person name="Xiao Y."/>
            <person name="Bu D."/>
            <person name="Tan J."/>
            <person name="Yang L."/>
            <person name="Ye C."/>
            <person name="Zhang J."/>
            <person name="Xu J."/>
            <person name="Zhou Y."/>
            <person name="Yu Y."/>
            <person name="Zhang B."/>
            <person name="Zhuang S."/>
            <person name="Wei H."/>
            <person name="Liu B."/>
            <person name="Lei M."/>
            <person name="Yu H."/>
            <person name="Li Y."/>
            <person name="Xu H."/>
            <person name="Wei S."/>
            <person name="He X."/>
            <person name="Fang L."/>
            <person name="Zhang Z."/>
            <person name="Zhang Y."/>
            <person name="Huang X."/>
            <person name="Su Z."/>
            <person name="Tong W."/>
            <person name="Li J."/>
            <person name="Tong Z."/>
            <person name="Li S."/>
            <person name="Ye J."/>
            <person name="Wang L."/>
            <person name="Fang L."/>
            <person name="Lei T."/>
            <person name="Chen C."/>
            <person name="Chen H."/>
            <person name="Xu Z."/>
            <person name="Li H."/>
            <person name="Huang H."/>
            <person name="Zhang F."/>
            <person name="Xu H."/>
            <person name="Li N."/>
            <person name="Zhao C."/>
            <person name="Li S."/>
            <person name="Dong L."/>
            <person name="Huang Y."/>
            <person name="Li L."/>
            <person name="Xi Y."/>
            <person name="Qi Q."/>
            <person name="Li W."/>
            <person name="Zhang B."/>
            <person name="Hu W."/>
            <person name="Zhang Y."/>
            <person name="Tian X."/>
            <person name="Jiao Y."/>
            <person name="Liang X."/>
            <person name="Jin J."/>
            <person name="Gao L."/>
            <person name="Zheng W."/>
            <person name="Hao B."/>
            <person name="Liu S."/>
            <person name="Wang W."/>
            <person name="Yuan L."/>
            <person name="Cao M."/>
            <person name="McDermott J."/>
            <person name="Samudrala R."/>
            <person name="Wang J."/>
            <person name="Wong G.K."/>
            <person name="Yang H."/>
        </authorList>
    </citation>
    <scope>NUCLEOTIDE SEQUENCE [LARGE SCALE GENOMIC DNA]</scope>
    <source>
        <strain evidence="2">cv. 93-11</strain>
    </source>
</reference>
<evidence type="ECO:0000313" key="1">
    <source>
        <dbReference type="EMBL" id="EEC69567.1"/>
    </source>
</evidence>
<proteinExistence type="predicted"/>
<protein>
    <submittedName>
        <fullName evidence="1">Uncharacterized protein</fullName>
    </submittedName>
</protein>
<keyword evidence="2" id="KW-1185">Reference proteome</keyword>
<gene>
    <name evidence="1" type="ORF">OsI_38874</name>
</gene>
<organism evidence="1 2">
    <name type="scientific">Oryza sativa subsp. indica</name>
    <name type="common">Rice</name>
    <dbReference type="NCBI Taxonomy" id="39946"/>
    <lineage>
        <taxon>Eukaryota</taxon>
        <taxon>Viridiplantae</taxon>
        <taxon>Streptophyta</taxon>
        <taxon>Embryophyta</taxon>
        <taxon>Tracheophyta</taxon>
        <taxon>Spermatophyta</taxon>
        <taxon>Magnoliopsida</taxon>
        <taxon>Liliopsida</taxon>
        <taxon>Poales</taxon>
        <taxon>Poaceae</taxon>
        <taxon>BOP clade</taxon>
        <taxon>Oryzoideae</taxon>
        <taxon>Oryzeae</taxon>
        <taxon>Oryzinae</taxon>
        <taxon>Oryza</taxon>
        <taxon>Oryza sativa</taxon>
    </lineage>
</organism>
<name>B8BMP7_ORYSI</name>
<sequence>MERYKLLSVMVAHMRWKILQNCMINIPSTSKAAVDIFAKFLIEREKVNNNGDEERYPSAILYSIRVLTMAGEVEMKLMATDIARICVILQLV</sequence>
<dbReference type="Proteomes" id="UP000007015">
    <property type="component" value="Chromosome 12"/>
</dbReference>
<dbReference type="Gramene" id="BGIOSGA035944-TA">
    <property type="protein sequence ID" value="BGIOSGA035944-PA"/>
    <property type="gene ID" value="BGIOSGA035944"/>
</dbReference>
<evidence type="ECO:0000313" key="2">
    <source>
        <dbReference type="Proteomes" id="UP000007015"/>
    </source>
</evidence>
<dbReference type="EMBL" id="CM000137">
    <property type="protein sequence ID" value="EEC69567.1"/>
    <property type="molecule type" value="Genomic_DNA"/>
</dbReference>